<keyword evidence="2" id="KW-1185">Reference proteome</keyword>
<name>A0A975T988_9NOST</name>
<evidence type="ECO:0000313" key="2">
    <source>
        <dbReference type="Proteomes" id="UP000683511"/>
    </source>
</evidence>
<dbReference type="KEGG" id="rsin:B6N60_02386"/>
<dbReference type="AlphaFoldDB" id="A0A975T988"/>
<accession>A0A975T988</accession>
<dbReference type="EMBL" id="CP021056">
    <property type="protein sequence ID" value="QXE23696.1"/>
    <property type="molecule type" value="Genomic_DNA"/>
</dbReference>
<reference evidence="1" key="1">
    <citation type="submission" date="2017-04" db="EMBL/GenBank/DDBJ databases">
        <title>Genome deletions in a multicellular cyanobacterial endosymbiont for morphological adaptation in marine diatoms.</title>
        <authorList>
            <person name="Wang Y."/>
            <person name="Gao H."/>
            <person name="Li R."/>
            <person name="Xu X."/>
        </authorList>
    </citation>
    <scope>NUCLEOTIDE SEQUENCE</scope>
    <source>
        <strain evidence="1">FACHB 800</strain>
    </source>
</reference>
<gene>
    <name evidence="1" type="ORF">B6N60_02386</name>
</gene>
<evidence type="ECO:0000313" key="1">
    <source>
        <dbReference type="EMBL" id="QXE23696.1"/>
    </source>
</evidence>
<organism evidence="1 2">
    <name type="scientific">Richelia sinica FACHB-800</name>
    <dbReference type="NCBI Taxonomy" id="1357546"/>
    <lineage>
        <taxon>Bacteria</taxon>
        <taxon>Bacillati</taxon>
        <taxon>Cyanobacteriota</taxon>
        <taxon>Cyanophyceae</taxon>
        <taxon>Nostocales</taxon>
        <taxon>Nostocaceae</taxon>
        <taxon>Richelia</taxon>
    </lineage>
</organism>
<protein>
    <submittedName>
        <fullName evidence="1">Uncharacterized protein</fullName>
    </submittedName>
</protein>
<proteinExistence type="predicted"/>
<sequence>MNSLDDTSNYTLPTKKLEKAIKLVNGVIFACNKLS</sequence>
<dbReference type="Proteomes" id="UP000683511">
    <property type="component" value="Chromosome"/>
</dbReference>